<dbReference type="Pfam" id="PF00015">
    <property type="entry name" value="MCPsignal"/>
    <property type="match status" value="1"/>
</dbReference>
<comment type="similarity">
    <text evidence="2">Belongs to the methyl-accepting chemotaxis (MCP) protein family.</text>
</comment>
<dbReference type="Proteomes" id="UP000027075">
    <property type="component" value="Chromosome"/>
</dbReference>
<protein>
    <submittedName>
        <fullName evidence="9">MCP domain-containing signal transducer</fullName>
    </submittedName>
</protein>
<dbReference type="PROSITE" id="PS50885">
    <property type="entry name" value="HAMP"/>
    <property type="match status" value="2"/>
</dbReference>
<evidence type="ECO:0000259" key="7">
    <source>
        <dbReference type="PROSITE" id="PS50111"/>
    </source>
</evidence>
<dbReference type="STRING" id="523841.HFX_2891"/>
<reference evidence="9 11" key="2">
    <citation type="journal article" date="2012" name="J. Bacteriol.">
        <title>Complete genome sequence of the metabolically versatile halophilic archaeon Haloferax mediterranei, a poly(3-hydroxybutyrate-co-3-hydroxyvalerate) producer.</title>
        <authorList>
            <person name="Han J."/>
            <person name="Zhang F."/>
            <person name="Hou J."/>
            <person name="Liu X."/>
            <person name="Li M."/>
            <person name="Liu H."/>
            <person name="Cai L."/>
            <person name="Zhang B."/>
            <person name="Chen Y."/>
            <person name="Zhou J."/>
            <person name="Hu S."/>
            <person name="Xiang H."/>
        </authorList>
    </citation>
    <scope>NUCLEOTIDE SEQUENCE [LARGE SCALE GENOMIC DNA]</scope>
    <source>
        <strain evidence="11">ATCC 33500 / DSM 1411 / JCM 8866 / NBRC 14739 / NCIMB 2177 / R-4</strain>
        <strain evidence="9">CGMCC 1.2087</strain>
    </source>
</reference>
<dbReference type="CDD" id="cd11386">
    <property type="entry name" value="MCP_signal"/>
    <property type="match status" value="1"/>
</dbReference>
<dbReference type="GO" id="GO:0007165">
    <property type="term" value="P:signal transduction"/>
    <property type="evidence" value="ECO:0007669"/>
    <property type="project" value="UniProtKB-KW"/>
</dbReference>
<dbReference type="CDD" id="cd06225">
    <property type="entry name" value="HAMP"/>
    <property type="match status" value="1"/>
</dbReference>
<dbReference type="PROSITE" id="PS50111">
    <property type="entry name" value="CHEMOTAXIS_TRANSDUC_2"/>
    <property type="match status" value="1"/>
</dbReference>
<feature type="domain" description="HAMP" evidence="8">
    <location>
        <begin position="312"/>
        <end position="364"/>
    </location>
</feature>
<feature type="region of interest" description="Disordered" evidence="5">
    <location>
        <begin position="742"/>
        <end position="767"/>
    </location>
</feature>
<dbReference type="SMART" id="SM00283">
    <property type="entry name" value="MA"/>
    <property type="match status" value="1"/>
</dbReference>
<keyword evidence="4" id="KW-0175">Coiled coil</keyword>
<reference evidence="9" key="4">
    <citation type="submission" date="2014-05" db="EMBL/GenBank/DDBJ databases">
        <authorList>
            <person name="Wang L."/>
            <person name="Yang H."/>
            <person name="Xiang H."/>
        </authorList>
    </citation>
    <scope>NUCLEOTIDE SEQUENCE</scope>
    <source>
        <strain>CGMCC 1.2087</strain>
    </source>
</reference>
<dbReference type="eggNOG" id="arCOG02322">
    <property type="taxonomic scope" value="Archaea"/>
</dbReference>
<feature type="domain" description="Methyl-accepting transducer" evidence="7">
    <location>
        <begin position="432"/>
        <end position="668"/>
    </location>
</feature>
<evidence type="ECO:0000256" key="6">
    <source>
        <dbReference type="SAM" id="Phobius"/>
    </source>
</evidence>
<keyword evidence="6" id="KW-1133">Transmembrane helix</keyword>
<gene>
    <name evidence="9" type="primary">tar</name>
    <name evidence="9" type="ordered locus">HFX_2891</name>
    <name evidence="10" type="ORF">BM92_15250</name>
</gene>
<dbReference type="PANTHER" id="PTHR32089">
    <property type="entry name" value="METHYL-ACCEPTING CHEMOTAXIS PROTEIN MCPB"/>
    <property type="match status" value="1"/>
</dbReference>
<feature type="coiled-coil region" evidence="4">
    <location>
        <begin position="510"/>
        <end position="537"/>
    </location>
</feature>
<evidence type="ECO:0000259" key="8">
    <source>
        <dbReference type="PROSITE" id="PS50885"/>
    </source>
</evidence>
<evidence type="ECO:0000313" key="12">
    <source>
        <dbReference type="Proteomes" id="UP000027075"/>
    </source>
</evidence>
<dbReference type="GO" id="GO:0016020">
    <property type="term" value="C:membrane"/>
    <property type="evidence" value="ECO:0007669"/>
    <property type="project" value="InterPro"/>
</dbReference>
<dbReference type="HOGENOM" id="CLU_000445_107_19_2"/>
<dbReference type="GO" id="GO:0006935">
    <property type="term" value="P:chemotaxis"/>
    <property type="evidence" value="ECO:0007669"/>
    <property type="project" value="InterPro"/>
</dbReference>
<dbReference type="SUPFAM" id="SSF158472">
    <property type="entry name" value="HAMP domain-like"/>
    <property type="match status" value="1"/>
</dbReference>
<evidence type="ECO:0000256" key="3">
    <source>
        <dbReference type="PROSITE-ProRule" id="PRU00284"/>
    </source>
</evidence>
<dbReference type="Gene3D" id="6.10.250.1910">
    <property type="match status" value="1"/>
</dbReference>
<keyword evidence="1 3" id="KW-0807">Transducer</keyword>
<dbReference type="InterPro" id="IPR004090">
    <property type="entry name" value="Chemotax_Me-accpt_rcpt"/>
</dbReference>
<dbReference type="eggNOG" id="arCOG02320">
    <property type="taxonomic scope" value="Archaea"/>
</dbReference>
<dbReference type="PANTHER" id="PTHR32089:SF112">
    <property type="entry name" value="LYSOZYME-LIKE PROTEIN-RELATED"/>
    <property type="match status" value="1"/>
</dbReference>
<evidence type="ECO:0000256" key="1">
    <source>
        <dbReference type="ARBA" id="ARBA00023224"/>
    </source>
</evidence>
<evidence type="ECO:0000313" key="9">
    <source>
        <dbReference type="EMBL" id="AFK20561.1"/>
    </source>
</evidence>
<feature type="transmembrane region" description="Helical" evidence="6">
    <location>
        <begin position="288"/>
        <end position="310"/>
    </location>
</feature>
<dbReference type="EMBL" id="CP001868">
    <property type="protein sequence ID" value="AFK20561.1"/>
    <property type="molecule type" value="Genomic_DNA"/>
</dbReference>
<dbReference type="AlphaFoldDB" id="I3R8K1"/>
<dbReference type="RefSeq" id="WP_014732573.1">
    <property type="nucleotide sequence ID" value="NC_017941.2"/>
</dbReference>
<dbReference type="PRINTS" id="PR00260">
    <property type="entry name" value="CHEMTRNSDUCR"/>
</dbReference>
<feature type="domain" description="HAMP" evidence="8">
    <location>
        <begin position="371"/>
        <end position="413"/>
    </location>
</feature>
<dbReference type="EMBL" id="CP007551">
    <property type="protein sequence ID" value="AHZ23918.1"/>
    <property type="molecule type" value="Genomic_DNA"/>
</dbReference>
<reference evidence="9" key="1">
    <citation type="journal article" date="2012" name="Appl. Environ. Microbiol.">
        <title>Identification of the haloarchaeal phasin (PhaP) that functions in polyhydroxyalkanoate accumulation and granule formation in Haloferax mediterranei.</title>
        <authorList>
            <person name="Cai S."/>
            <person name="Cai L."/>
            <person name="Liu H."/>
            <person name="Liu X."/>
            <person name="Han J."/>
            <person name="Zhou J."/>
            <person name="Xiang H."/>
        </authorList>
    </citation>
    <scope>NUCLEOTIDE SEQUENCE</scope>
    <source>
        <strain evidence="9">CGMCC 1.2087</strain>
    </source>
</reference>
<name>I3R8K1_HALMT</name>
<evidence type="ECO:0000256" key="4">
    <source>
        <dbReference type="SAM" id="Coils"/>
    </source>
</evidence>
<feature type="transmembrane region" description="Helical" evidence="6">
    <location>
        <begin position="23"/>
        <end position="45"/>
    </location>
</feature>
<accession>I3R8K1</accession>
<dbReference type="SMART" id="SM00304">
    <property type="entry name" value="HAMP"/>
    <property type="match status" value="2"/>
</dbReference>
<organism evidence="9 11">
    <name type="scientific">Haloferax mediterranei (strain ATCC 33500 / DSM 1411 / JCM 8866 / NBRC 14739 / NCIMB 2177 / R-4)</name>
    <name type="common">Halobacterium mediterranei</name>
    <dbReference type="NCBI Taxonomy" id="523841"/>
    <lineage>
        <taxon>Archaea</taxon>
        <taxon>Methanobacteriati</taxon>
        <taxon>Methanobacteriota</taxon>
        <taxon>Stenosarchaea group</taxon>
        <taxon>Halobacteria</taxon>
        <taxon>Halobacteriales</taxon>
        <taxon>Haloferacaceae</taxon>
        <taxon>Haloferax</taxon>
    </lineage>
</organism>
<dbReference type="GeneID" id="40157217"/>
<sequence length="767" mass="81114">MRLARRLDQLLPDIIRDSFLRKLALGFAMTLLIVAAAGGVTYFTVSEELTQNRQAELEATAGQHAGQTEGWFRERAQTARMLSQYQMLRTGDHEEISKFFVEEREKLPDDVRAIHFVNSETNTVIASSSEVRRGGSAVPGDVTFITGSLDVSLYDPTATTEVYERPGTQLVSFVSAVPGLADRAIVIEANATGLTGTFETPAEGSFTSLVSMNGAVEAGTGPLAGDDYPATESEALALALDGERGVKTVAANGVLDEKHLVAYAPAGENMAVLVHVPTASAYSLGRTVGMLVAALVLVVLFSLAGLGAVVNANTAVPLASLAERVGRLRDGDLDVDLPMWRTDELGAVVDGIDDLRTDLHEQRSDAEAYGERISRAADGDLSVRLPTDSTSRDMRVVAESYNEMMDAVESTVESVSAFGDEVTARSDDVAQATAEVRDAADQVARSVEQISGGAEEQTDNLVALSGEMDELSASVEQVAAAAGDLSTLSAEAADRTENGIQVASAALSGMDDIREETDKAVEEVEALDERLAEIESITDVISGIAEQTNILALNASIEAARAGDAGEGFAVVSEEVKQLAEESQEYAETIAELVSDLQDQRDAVVERIDEMRDRVTEEADAVENAIDSLDGVVDRVEETHHSVSEIDRATDEQADSAQEVLAMADEVAGIGEETTSEAESVSAAVEEQAARLQEVAAVATDLVESADDLDDALAQFDTDAASAVDFDATAATDVATADDIELDFDHENAETDSAGDLGPNRPPAADD</sequence>
<dbReference type="Proteomes" id="UP000006469">
    <property type="component" value="Chromosome"/>
</dbReference>
<dbReference type="InterPro" id="IPR004089">
    <property type="entry name" value="MCPsignal_dom"/>
</dbReference>
<evidence type="ECO:0000256" key="2">
    <source>
        <dbReference type="ARBA" id="ARBA00029447"/>
    </source>
</evidence>
<dbReference type="SUPFAM" id="SSF58104">
    <property type="entry name" value="Methyl-accepting chemotaxis protein (MCP) signaling domain"/>
    <property type="match status" value="1"/>
</dbReference>
<dbReference type="Pfam" id="PF00672">
    <property type="entry name" value="HAMP"/>
    <property type="match status" value="2"/>
</dbReference>
<dbReference type="GO" id="GO:0004888">
    <property type="term" value="F:transmembrane signaling receptor activity"/>
    <property type="evidence" value="ECO:0007669"/>
    <property type="project" value="InterPro"/>
</dbReference>
<keyword evidence="6" id="KW-0812">Transmembrane</keyword>
<feature type="coiled-coil region" evidence="4">
    <location>
        <begin position="576"/>
        <end position="625"/>
    </location>
</feature>
<evidence type="ECO:0000313" key="11">
    <source>
        <dbReference type="Proteomes" id="UP000006469"/>
    </source>
</evidence>
<evidence type="ECO:0000313" key="10">
    <source>
        <dbReference type="EMBL" id="AHZ23918.1"/>
    </source>
</evidence>
<reference evidence="10 12" key="3">
    <citation type="submission" date="2014-04" db="EMBL/GenBank/DDBJ databases">
        <title>Transcriptional profiles of Haloferax mediterranei on the basis of nitrogen availability.</title>
        <authorList>
            <person name="Bautista V."/>
        </authorList>
    </citation>
    <scope>NUCLEOTIDE SEQUENCE [LARGE SCALE GENOMIC DNA]</scope>
    <source>
        <strain evidence="10">ATCC 33500</strain>
        <strain evidence="12">ATCC 33500 / DSM 1411 / JCM 8866 / NBRC 14739 / NCIMB 2177 / R-4</strain>
    </source>
</reference>
<dbReference type="KEGG" id="hme:HFX_2891"/>
<proteinExistence type="inferred from homology"/>
<keyword evidence="6" id="KW-0472">Membrane</keyword>
<dbReference type="Gene3D" id="1.10.287.950">
    <property type="entry name" value="Methyl-accepting chemotaxis protein"/>
    <property type="match status" value="1"/>
</dbReference>
<evidence type="ECO:0000256" key="5">
    <source>
        <dbReference type="SAM" id="MobiDB-lite"/>
    </source>
</evidence>
<dbReference type="InterPro" id="IPR003660">
    <property type="entry name" value="HAMP_dom"/>
</dbReference>